<keyword evidence="1" id="KW-0472">Membrane</keyword>
<dbReference type="EMBL" id="ML769385">
    <property type="protein sequence ID" value="KAE9410262.1"/>
    <property type="molecule type" value="Genomic_DNA"/>
</dbReference>
<evidence type="ECO:0000256" key="1">
    <source>
        <dbReference type="SAM" id="Phobius"/>
    </source>
</evidence>
<reference evidence="2" key="1">
    <citation type="journal article" date="2019" name="Environ. Microbiol.">
        <title>Fungal ecological strategies reflected in gene transcription - a case study of two litter decomposers.</title>
        <authorList>
            <person name="Barbi F."/>
            <person name="Kohler A."/>
            <person name="Barry K."/>
            <person name="Baskaran P."/>
            <person name="Daum C."/>
            <person name="Fauchery L."/>
            <person name="Ihrmark K."/>
            <person name="Kuo A."/>
            <person name="LaButti K."/>
            <person name="Lipzen A."/>
            <person name="Morin E."/>
            <person name="Grigoriev I.V."/>
            <person name="Henrissat B."/>
            <person name="Lindahl B."/>
            <person name="Martin F."/>
        </authorList>
    </citation>
    <scope>NUCLEOTIDE SEQUENCE</scope>
    <source>
        <strain evidence="2">JB14</strain>
    </source>
</reference>
<dbReference type="Proteomes" id="UP000799118">
    <property type="component" value="Unassembled WGS sequence"/>
</dbReference>
<keyword evidence="1" id="KW-0812">Transmembrane</keyword>
<name>A0A6A4IDH1_9AGAR</name>
<evidence type="ECO:0000313" key="2">
    <source>
        <dbReference type="EMBL" id="KAE9410262.1"/>
    </source>
</evidence>
<feature type="transmembrane region" description="Helical" evidence="1">
    <location>
        <begin position="60"/>
        <end position="80"/>
    </location>
</feature>
<evidence type="ECO:0008006" key="4">
    <source>
        <dbReference type="Google" id="ProtNLM"/>
    </source>
</evidence>
<proteinExistence type="predicted"/>
<dbReference type="OrthoDB" id="3356019at2759"/>
<protein>
    <recommendedName>
        <fullName evidence="4">HIG1 domain-containing protein</fullName>
    </recommendedName>
</protein>
<sequence length="122" mass="13794">MSTSLATRTRREEDVERAYNIQVKAGFKGAARSTAIGVGLSIVAHYTWPAFRRQRLAFKGFLVSGFCLVGLVFGAERALLAHETQRRIEENDMRRVARLELSKRGIIPTETEIAKWRASNEQ</sequence>
<accession>A0A6A4IDH1</accession>
<organism evidence="2 3">
    <name type="scientific">Gymnopus androsaceus JB14</name>
    <dbReference type="NCBI Taxonomy" id="1447944"/>
    <lineage>
        <taxon>Eukaryota</taxon>
        <taxon>Fungi</taxon>
        <taxon>Dikarya</taxon>
        <taxon>Basidiomycota</taxon>
        <taxon>Agaricomycotina</taxon>
        <taxon>Agaricomycetes</taxon>
        <taxon>Agaricomycetidae</taxon>
        <taxon>Agaricales</taxon>
        <taxon>Marasmiineae</taxon>
        <taxon>Omphalotaceae</taxon>
        <taxon>Gymnopus</taxon>
    </lineage>
</organism>
<evidence type="ECO:0000313" key="3">
    <source>
        <dbReference type="Proteomes" id="UP000799118"/>
    </source>
</evidence>
<keyword evidence="1" id="KW-1133">Transmembrane helix</keyword>
<feature type="transmembrane region" description="Helical" evidence="1">
    <location>
        <begin position="29"/>
        <end position="48"/>
    </location>
</feature>
<keyword evidence="3" id="KW-1185">Reference proteome</keyword>
<gene>
    <name evidence="2" type="ORF">BT96DRAFT_931058</name>
</gene>
<dbReference type="AlphaFoldDB" id="A0A6A4IDH1"/>